<keyword evidence="4" id="KW-1185">Reference proteome</keyword>
<dbReference type="EMBL" id="MU006785">
    <property type="protein sequence ID" value="KAF2640318.1"/>
    <property type="molecule type" value="Genomic_DNA"/>
</dbReference>
<name>A0A6A6S1K0_9PLEO</name>
<evidence type="ECO:0000256" key="1">
    <source>
        <dbReference type="ARBA" id="ARBA00022679"/>
    </source>
</evidence>
<feature type="region of interest" description="Disordered" evidence="2">
    <location>
        <begin position="1"/>
        <end position="25"/>
    </location>
</feature>
<gene>
    <name evidence="3" type="ORF">P280DRAFT_499042</name>
</gene>
<accession>A0A6A6S1K0</accession>
<dbReference type="OrthoDB" id="444127at2759"/>
<evidence type="ECO:0000313" key="4">
    <source>
        <dbReference type="Proteomes" id="UP000799753"/>
    </source>
</evidence>
<keyword evidence="1 3" id="KW-0808">Transferase</keyword>
<evidence type="ECO:0000313" key="3">
    <source>
        <dbReference type="EMBL" id="KAF2640318.1"/>
    </source>
</evidence>
<sequence>MTPPTAPNGPHIIRRNRVSPQQPADSEFSVPLSLLDATTAKFGLSSAVWLLERPSISLSSADLTKHLHTALSTTLDAYPQWCGYLKSILTVNDDSLPQETTSFPTHAKRYGRVYVHYGTRTDPGVEFVQATSMATVDSLYSADSAKRRPIWNRRGQEEALTQFVPATNIVHAIEPNEKDTDGLYKPIMAVQWTELACGGHVLAAKIAHPLADITALAGFVRDWASVSSAILTDIPLPILGPVFNPLRLDASAAGDINADDADPAIMEDALSLPLHRYDWWAPPTKPPPPFPADLPISGKPLPWVEWDTKAPVEQCTIHFNRKQIDHLWQSVIQERSLTSSNLRISKHDALLAHVWSCVVRARGLQDDQGPVHCDLVLGTRPGLQLDNSFIGSPTLMLNIEMAASHVASGRALGEVAHRIRETVSTVNDPQRLAAHLHSIAYEKSPQRIWQAFLGQRHILVTTWARAGIYDIDFGLGSRIRYADGVVPCLDGCILIVDGPPTEPTSHSVKETRGWTENGVDITLPLRCEDMERLLRDPLLLPQV</sequence>
<reference evidence="3" key="1">
    <citation type="journal article" date="2020" name="Stud. Mycol.">
        <title>101 Dothideomycetes genomes: a test case for predicting lifestyles and emergence of pathogens.</title>
        <authorList>
            <person name="Haridas S."/>
            <person name="Albert R."/>
            <person name="Binder M."/>
            <person name="Bloem J."/>
            <person name="Labutti K."/>
            <person name="Salamov A."/>
            <person name="Andreopoulos B."/>
            <person name="Baker S."/>
            <person name="Barry K."/>
            <person name="Bills G."/>
            <person name="Bluhm B."/>
            <person name="Cannon C."/>
            <person name="Castanera R."/>
            <person name="Culley D."/>
            <person name="Daum C."/>
            <person name="Ezra D."/>
            <person name="Gonzalez J."/>
            <person name="Henrissat B."/>
            <person name="Kuo A."/>
            <person name="Liang C."/>
            <person name="Lipzen A."/>
            <person name="Lutzoni F."/>
            <person name="Magnuson J."/>
            <person name="Mondo S."/>
            <person name="Nolan M."/>
            <person name="Ohm R."/>
            <person name="Pangilinan J."/>
            <person name="Park H.-J."/>
            <person name="Ramirez L."/>
            <person name="Alfaro M."/>
            <person name="Sun H."/>
            <person name="Tritt A."/>
            <person name="Yoshinaga Y."/>
            <person name="Zwiers L.-H."/>
            <person name="Turgeon B."/>
            <person name="Goodwin S."/>
            <person name="Spatafora J."/>
            <person name="Crous P."/>
            <person name="Grigoriev I."/>
        </authorList>
    </citation>
    <scope>NUCLEOTIDE SEQUENCE</scope>
    <source>
        <strain evidence="3">CBS 473.64</strain>
    </source>
</reference>
<dbReference type="PANTHER" id="PTHR31896">
    <property type="entry name" value="FAMILY REGULATORY PROTEIN, PUTATIVE (AFU_ORTHOLOGUE AFUA_3G14730)-RELATED"/>
    <property type="match status" value="1"/>
</dbReference>
<dbReference type="InterPro" id="IPR023213">
    <property type="entry name" value="CAT-like_dom_sf"/>
</dbReference>
<dbReference type="AlphaFoldDB" id="A0A6A6S1K0"/>
<dbReference type="Gene3D" id="3.30.559.10">
    <property type="entry name" value="Chloramphenicol acetyltransferase-like domain"/>
    <property type="match status" value="2"/>
</dbReference>
<proteinExistence type="predicted"/>
<evidence type="ECO:0000256" key="2">
    <source>
        <dbReference type="SAM" id="MobiDB-lite"/>
    </source>
</evidence>
<organism evidence="3 4">
    <name type="scientific">Massarina eburnea CBS 473.64</name>
    <dbReference type="NCBI Taxonomy" id="1395130"/>
    <lineage>
        <taxon>Eukaryota</taxon>
        <taxon>Fungi</taxon>
        <taxon>Dikarya</taxon>
        <taxon>Ascomycota</taxon>
        <taxon>Pezizomycotina</taxon>
        <taxon>Dothideomycetes</taxon>
        <taxon>Pleosporomycetidae</taxon>
        <taxon>Pleosporales</taxon>
        <taxon>Massarineae</taxon>
        <taxon>Massarinaceae</taxon>
        <taxon>Massarina</taxon>
    </lineage>
</organism>
<protein>
    <submittedName>
        <fullName evidence="3">Transferase family protein</fullName>
    </submittedName>
</protein>
<dbReference type="InterPro" id="IPR051283">
    <property type="entry name" value="Sec_Metabolite_Acyltrans"/>
</dbReference>
<dbReference type="GO" id="GO:0016740">
    <property type="term" value="F:transferase activity"/>
    <property type="evidence" value="ECO:0007669"/>
    <property type="project" value="UniProtKB-KW"/>
</dbReference>
<dbReference type="Pfam" id="PF02458">
    <property type="entry name" value="Transferase"/>
    <property type="match status" value="1"/>
</dbReference>
<dbReference type="Proteomes" id="UP000799753">
    <property type="component" value="Unassembled WGS sequence"/>
</dbReference>
<dbReference type="PANTHER" id="PTHR31896:SF64">
    <property type="entry name" value="TRICHOTHECENE 3-O-ACETYLTRANSFERASE"/>
    <property type="match status" value="1"/>
</dbReference>